<feature type="transmembrane region" description="Helical" evidence="6">
    <location>
        <begin position="230"/>
        <end position="247"/>
    </location>
</feature>
<dbReference type="HOGENOM" id="CLU_000960_28_2_11"/>
<evidence type="ECO:0000256" key="3">
    <source>
        <dbReference type="ARBA" id="ARBA00022692"/>
    </source>
</evidence>
<name>C8X947_NAKMY</name>
<feature type="transmembrane region" description="Helical" evidence="6">
    <location>
        <begin position="137"/>
        <end position="159"/>
    </location>
</feature>
<dbReference type="PANTHER" id="PTHR42718">
    <property type="entry name" value="MAJOR FACILITATOR SUPERFAMILY MULTIDRUG TRANSPORTER MFSC"/>
    <property type="match status" value="1"/>
</dbReference>
<feature type="transmembrane region" description="Helical" evidence="6">
    <location>
        <begin position="268"/>
        <end position="295"/>
    </location>
</feature>
<dbReference type="InterPro" id="IPR020846">
    <property type="entry name" value="MFS_dom"/>
</dbReference>
<accession>C8X947</accession>
<dbReference type="EMBL" id="CP001737">
    <property type="protein sequence ID" value="ACV81145.1"/>
    <property type="molecule type" value="Genomic_DNA"/>
</dbReference>
<feature type="transmembrane region" description="Helical" evidence="6">
    <location>
        <begin position="108"/>
        <end position="125"/>
    </location>
</feature>
<dbReference type="PROSITE" id="PS50850">
    <property type="entry name" value="MFS"/>
    <property type="match status" value="1"/>
</dbReference>
<dbReference type="InParanoid" id="C8X947"/>
<dbReference type="KEGG" id="nml:Namu_4871"/>
<dbReference type="Gene3D" id="1.20.1720.10">
    <property type="entry name" value="Multidrug resistance protein D"/>
    <property type="match status" value="1"/>
</dbReference>
<evidence type="ECO:0000313" key="9">
    <source>
        <dbReference type="Proteomes" id="UP000002218"/>
    </source>
</evidence>
<dbReference type="Pfam" id="PF07690">
    <property type="entry name" value="MFS_1"/>
    <property type="match status" value="1"/>
</dbReference>
<dbReference type="CDD" id="cd17321">
    <property type="entry name" value="MFS_MMR_MDR_like"/>
    <property type="match status" value="1"/>
</dbReference>
<evidence type="ECO:0000259" key="7">
    <source>
        <dbReference type="PROSITE" id="PS50850"/>
    </source>
</evidence>
<dbReference type="GO" id="GO:0005886">
    <property type="term" value="C:plasma membrane"/>
    <property type="evidence" value="ECO:0007669"/>
    <property type="project" value="UniProtKB-SubCell"/>
</dbReference>
<reference evidence="8 9" key="2">
    <citation type="journal article" date="2010" name="Stand. Genomic Sci.">
        <title>Complete genome sequence of Nakamurella multipartita type strain (Y-104).</title>
        <authorList>
            <person name="Tice H."/>
            <person name="Mayilraj S."/>
            <person name="Sims D."/>
            <person name="Lapidus A."/>
            <person name="Nolan M."/>
            <person name="Lucas S."/>
            <person name="Glavina Del Rio T."/>
            <person name="Copeland A."/>
            <person name="Cheng J.F."/>
            <person name="Meincke L."/>
            <person name="Bruce D."/>
            <person name="Goodwin L."/>
            <person name="Pitluck S."/>
            <person name="Ivanova N."/>
            <person name="Mavromatis K."/>
            <person name="Ovchinnikova G."/>
            <person name="Pati A."/>
            <person name="Chen A."/>
            <person name="Palaniappan K."/>
            <person name="Land M."/>
            <person name="Hauser L."/>
            <person name="Chang Y.J."/>
            <person name="Jeffries C.D."/>
            <person name="Detter J.C."/>
            <person name="Brettin T."/>
            <person name="Rohde M."/>
            <person name="Goker M."/>
            <person name="Bristow J."/>
            <person name="Eisen J.A."/>
            <person name="Markowitz V."/>
            <person name="Hugenholtz P."/>
            <person name="Kyrpides N.C."/>
            <person name="Klenk H.P."/>
            <person name="Chen F."/>
        </authorList>
    </citation>
    <scope>NUCLEOTIDE SEQUENCE [LARGE SCALE GENOMIC DNA]</scope>
    <source>
        <strain evidence="9">ATCC 700099 / DSM 44233 / CIP 104796 / JCM 9543 / NBRC 105858 / Y-104</strain>
    </source>
</reference>
<feature type="transmembrane region" description="Helical" evidence="6">
    <location>
        <begin position="47"/>
        <end position="67"/>
    </location>
</feature>
<feature type="transmembrane region" description="Helical" evidence="6">
    <location>
        <begin position="12"/>
        <end position="35"/>
    </location>
</feature>
<keyword evidence="5 6" id="KW-0472">Membrane</keyword>
<evidence type="ECO:0000256" key="2">
    <source>
        <dbReference type="ARBA" id="ARBA00022448"/>
    </source>
</evidence>
<dbReference type="RefSeq" id="WP_015749954.1">
    <property type="nucleotide sequence ID" value="NC_013235.1"/>
</dbReference>
<dbReference type="eggNOG" id="COG2223">
    <property type="taxonomic scope" value="Bacteria"/>
</dbReference>
<dbReference type="AlphaFoldDB" id="C8X947"/>
<dbReference type="eggNOG" id="COG2814">
    <property type="taxonomic scope" value="Bacteria"/>
</dbReference>
<keyword evidence="4 6" id="KW-1133">Transmembrane helix</keyword>
<sequence length="517" mass="53637" precursor="true">MAGPATATSLRLVLISMTLANAMILVDQTAVPLILPDVMSTFGIGSGLAQWVLNASLLPLAGLLVLGGRLGDLLGRRRIFLLGSAMFGGASAVAGLAPAFWILLLARVVQGAGGALMLPATVAIISSAYPPESRGRALGTMGGTAAIAGALGPTIGGALTSLLSWRAVLLINLPLLLIVLWCTLRAVPADPPRTGRAHVDVSGSLLLCVTLVGVVFGLSQTAVWPLTSPGVWGPVLVAVVAGGLFVRRERRAHNPLMSFALLRRHRNYLGATVSQGLAGMAEMGLGLIFPLLLILNLRMDPGLAGLALIPTTLPMVLLAPLTGRWYDRSGGRAPMTWGFLVLALSGVLLAATVSMDSYLWLLPGLLAYGTGLAIVLTVNDPVTVDSIPEADQGQASGVSATAEQGGGALGIAVLYAVFHQVYLVKFYAAQDAAPGPDLDPDTIGKLKDILIGEEQTGLKVSDFGEYVQTYLIPAREASNLGYAVTFLVVTGLALIGAAASWWLVRRPAPMTTDTEPA</sequence>
<evidence type="ECO:0000313" key="8">
    <source>
        <dbReference type="EMBL" id="ACV81145.1"/>
    </source>
</evidence>
<dbReference type="GO" id="GO:0022857">
    <property type="term" value="F:transmembrane transporter activity"/>
    <property type="evidence" value="ECO:0007669"/>
    <property type="project" value="InterPro"/>
</dbReference>
<dbReference type="OrthoDB" id="4080117at2"/>
<feature type="transmembrane region" description="Helical" evidence="6">
    <location>
        <begin position="333"/>
        <end position="352"/>
    </location>
</feature>
<proteinExistence type="predicted"/>
<feature type="transmembrane region" description="Helical" evidence="6">
    <location>
        <begin position="79"/>
        <end position="102"/>
    </location>
</feature>
<feature type="transmembrane region" description="Helical" evidence="6">
    <location>
        <begin position="165"/>
        <end position="184"/>
    </location>
</feature>
<dbReference type="InterPro" id="IPR011701">
    <property type="entry name" value="MFS"/>
</dbReference>
<keyword evidence="2" id="KW-0813">Transport</keyword>
<keyword evidence="3 6" id="KW-0812">Transmembrane</keyword>
<dbReference type="STRING" id="479431.Namu_4871"/>
<reference evidence="9" key="1">
    <citation type="submission" date="2009-09" db="EMBL/GenBank/DDBJ databases">
        <title>The complete genome of Nakamurella multipartita DSM 44233.</title>
        <authorList>
            <consortium name="US DOE Joint Genome Institute (JGI-PGF)"/>
            <person name="Lucas S."/>
            <person name="Copeland A."/>
            <person name="Lapidus A."/>
            <person name="Glavina del Rio T."/>
            <person name="Dalin E."/>
            <person name="Tice H."/>
            <person name="Bruce D."/>
            <person name="Goodwin L."/>
            <person name="Pitluck S."/>
            <person name="Kyrpides N."/>
            <person name="Mavromatis K."/>
            <person name="Ivanova N."/>
            <person name="Ovchinnikova G."/>
            <person name="Sims D."/>
            <person name="Meincke L."/>
            <person name="Brettin T."/>
            <person name="Detter J.C."/>
            <person name="Han C."/>
            <person name="Larimer F."/>
            <person name="Land M."/>
            <person name="Hauser L."/>
            <person name="Markowitz V."/>
            <person name="Cheng J.-F."/>
            <person name="Hugenholtz P."/>
            <person name="Woyke T."/>
            <person name="Wu D."/>
            <person name="Klenk H.-P."/>
            <person name="Eisen J.A."/>
        </authorList>
    </citation>
    <scope>NUCLEOTIDE SEQUENCE [LARGE SCALE GENOMIC DNA]</scope>
    <source>
        <strain evidence="9">ATCC 700099 / DSM 44233 / CIP 104796 / JCM 9543 / NBRC 105858 / Y-104</strain>
    </source>
</reference>
<feature type="transmembrane region" description="Helical" evidence="6">
    <location>
        <begin position="205"/>
        <end position="224"/>
    </location>
</feature>
<gene>
    <name evidence="8" type="ordered locus">Namu_4871</name>
</gene>
<protein>
    <submittedName>
        <fullName evidence="8">Major facilitator superfamily MFS_1</fullName>
    </submittedName>
</protein>
<evidence type="ECO:0000256" key="1">
    <source>
        <dbReference type="ARBA" id="ARBA00004651"/>
    </source>
</evidence>
<comment type="subcellular location">
    <subcellularLocation>
        <location evidence="1">Cell membrane</location>
        <topology evidence="1">Multi-pass membrane protein</topology>
    </subcellularLocation>
</comment>
<dbReference type="PANTHER" id="PTHR42718:SF9">
    <property type="entry name" value="MAJOR FACILITATOR SUPERFAMILY MULTIDRUG TRANSPORTER MFSC"/>
    <property type="match status" value="1"/>
</dbReference>
<evidence type="ECO:0000256" key="4">
    <source>
        <dbReference type="ARBA" id="ARBA00022989"/>
    </source>
</evidence>
<evidence type="ECO:0000256" key="5">
    <source>
        <dbReference type="ARBA" id="ARBA00023136"/>
    </source>
</evidence>
<dbReference type="Gene3D" id="1.20.1250.20">
    <property type="entry name" value="MFS general substrate transporter like domains"/>
    <property type="match status" value="1"/>
</dbReference>
<feature type="domain" description="Major facilitator superfamily (MFS) profile" evidence="7">
    <location>
        <begin position="13"/>
        <end position="508"/>
    </location>
</feature>
<dbReference type="SUPFAM" id="SSF103473">
    <property type="entry name" value="MFS general substrate transporter"/>
    <property type="match status" value="1"/>
</dbReference>
<organism evidence="8 9">
    <name type="scientific">Nakamurella multipartita (strain ATCC 700099 / DSM 44233 / CIP 104796 / JCM 9543 / NBRC 105858 / Y-104)</name>
    <name type="common">Microsphaera multipartita</name>
    <dbReference type="NCBI Taxonomy" id="479431"/>
    <lineage>
        <taxon>Bacteria</taxon>
        <taxon>Bacillati</taxon>
        <taxon>Actinomycetota</taxon>
        <taxon>Actinomycetes</taxon>
        <taxon>Nakamurellales</taxon>
        <taxon>Nakamurellaceae</taxon>
        <taxon>Nakamurella</taxon>
    </lineage>
</organism>
<dbReference type="InterPro" id="IPR036259">
    <property type="entry name" value="MFS_trans_sf"/>
</dbReference>
<feature type="transmembrane region" description="Helical" evidence="6">
    <location>
        <begin position="301"/>
        <end position="321"/>
    </location>
</feature>
<evidence type="ECO:0000256" key="6">
    <source>
        <dbReference type="SAM" id="Phobius"/>
    </source>
</evidence>
<feature type="transmembrane region" description="Helical" evidence="6">
    <location>
        <begin position="358"/>
        <end position="378"/>
    </location>
</feature>
<feature type="transmembrane region" description="Helical" evidence="6">
    <location>
        <begin position="480"/>
        <end position="504"/>
    </location>
</feature>
<keyword evidence="9" id="KW-1185">Reference proteome</keyword>
<dbReference type="Proteomes" id="UP000002218">
    <property type="component" value="Chromosome"/>
</dbReference>